<dbReference type="Gene3D" id="3.40.640.10">
    <property type="entry name" value="Type I PLP-dependent aspartate aminotransferase-like (Major domain)"/>
    <property type="match status" value="1"/>
</dbReference>
<dbReference type="AlphaFoldDB" id="C7N546"/>
<evidence type="ECO:0000256" key="9">
    <source>
        <dbReference type="ARBA" id="ARBA00050776"/>
    </source>
</evidence>
<keyword evidence="5" id="KW-0479">Metal-binding</keyword>
<evidence type="ECO:0000256" key="8">
    <source>
        <dbReference type="ARBA" id="ARBA00023014"/>
    </source>
</evidence>
<keyword evidence="8" id="KW-0411">Iron-sulfur</keyword>
<dbReference type="Proteomes" id="UP000002026">
    <property type="component" value="Chromosome"/>
</dbReference>
<dbReference type="HOGENOM" id="CLU_003433_0_0_11"/>
<dbReference type="Gene3D" id="1.10.260.50">
    <property type="match status" value="1"/>
</dbReference>
<gene>
    <name evidence="12" type="ordered locus">Shel_09940</name>
</gene>
<dbReference type="EMBL" id="CP001684">
    <property type="protein sequence ID" value="ACV22031.1"/>
    <property type="molecule type" value="Genomic_DNA"/>
</dbReference>
<keyword evidence="4" id="KW-0808">Transferase</keyword>
<dbReference type="eggNOG" id="COG1104">
    <property type="taxonomic scope" value="Bacteria"/>
</dbReference>
<evidence type="ECO:0000256" key="10">
    <source>
        <dbReference type="RuleBase" id="RU004504"/>
    </source>
</evidence>
<feature type="domain" description="Aminotransferase class V" evidence="11">
    <location>
        <begin position="4"/>
        <end position="380"/>
    </location>
</feature>
<evidence type="ECO:0000256" key="1">
    <source>
        <dbReference type="ARBA" id="ARBA00001933"/>
    </source>
</evidence>
<dbReference type="PIRSF" id="PIRSF005572">
    <property type="entry name" value="NifS"/>
    <property type="match status" value="1"/>
</dbReference>
<dbReference type="Gene3D" id="3.90.1150.10">
    <property type="entry name" value="Aspartate Aminotransferase, domain 1"/>
    <property type="match status" value="1"/>
</dbReference>
<dbReference type="GO" id="GO:0046872">
    <property type="term" value="F:metal ion binding"/>
    <property type="evidence" value="ECO:0007669"/>
    <property type="project" value="UniProtKB-KW"/>
</dbReference>
<evidence type="ECO:0000256" key="4">
    <source>
        <dbReference type="ARBA" id="ARBA00022679"/>
    </source>
</evidence>
<proteinExistence type="inferred from homology"/>
<keyword evidence="7" id="KW-0408">Iron</keyword>
<evidence type="ECO:0000259" key="11">
    <source>
        <dbReference type="Pfam" id="PF00266"/>
    </source>
</evidence>
<dbReference type="GO" id="GO:0051536">
    <property type="term" value="F:iron-sulfur cluster binding"/>
    <property type="evidence" value="ECO:0007669"/>
    <property type="project" value="UniProtKB-KW"/>
</dbReference>
<evidence type="ECO:0000313" key="13">
    <source>
        <dbReference type="Proteomes" id="UP000002026"/>
    </source>
</evidence>
<organism evidence="12 13">
    <name type="scientific">Slackia heliotrinireducens (strain ATCC 29202 / DSM 20476 / NCTC 11029 / RHS 1)</name>
    <name type="common">Peptococcus heliotrinreducens</name>
    <dbReference type="NCBI Taxonomy" id="471855"/>
    <lineage>
        <taxon>Bacteria</taxon>
        <taxon>Bacillati</taxon>
        <taxon>Actinomycetota</taxon>
        <taxon>Coriobacteriia</taxon>
        <taxon>Eggerthellales</taxon>
        <taxon>Eggerthellaceae</taxon>
        <taxon>Slackia</taxon>
    </lineage>
</organism>
<comment type="similarity">
    <text evidence="2">Belongs to the class-V pyridoxal-phosphate-dependent aminotransferase family. NifS/IscS subfamily.</text>
</comment>
<dbReference type="GO" id="GO:0031071">
    <property type="term" value="F:cysteine desulfurase activity"/>
    <property type="evidence" value="ECO:0007669"/>
    <property type="project" value="UniProtKB-EC"/>
</dbReference>
<evidence type="ECO:0000256" key="5">
    <source>
        <dbReference type="ARBA" id="ARBA00022723"/>
    </source>
</evidence>
<protein>
    <recommendedName>
        <fullName evidence="3">cysteine desulfurase</fullName>
        <ecNumber evidence="3">2.8.1.7</ecNumber>
    </recommendedName>
</protein>
<sequence length="392" mass="41399">MSYVYLDNAATTPLCAEAIAAMAPYMDVEGEHFGNANSLYTIGRNAFAELESARETVTRALHASRPDEIVFTSGATESDNAALVGLSLAQMEKRRLKGKLNPGRIVVSRLEHHAVLHVEPMLKALGFAVDFVGNDETGLVTPADLEAVLCEDTVLVSIMMANNEVGIVEPVAELAQVAHKAGALFHTDATQAAGKVPIDLKGMGVDAASFSAHKINGPKGVGVLYLKAGTPFMPYLVGGGQERGMRSGTQNVMGAAGAAAAFKRAAENVGVYQTRVAQLRDYAYERLCKLPGVSRMVEASAENPDGYLPNIVCVSVRGWESESLILRMDLAGYCVSGGSACSSNSLDPSHVLAAMGVDRKRALGMLRLSLSLETTQEDIDGAVEALGTIISK</sequence>
<name>C7N546_SLAHD</name>
<dbReference type="InterPro" id="IPR020578">
    <property type="entry name" value="Aminotrans_V_PyrdxlP_BS"/>
</dbReference>
<dbReference type="FunFam" id="3.40.640.10:FF:000084">
    <property type="entry name" value="IscS-like cysteine desulfurase"/>
    <property type="match status" value="1"/>
</dbReference>
<dbReference type="EC" id="2.8.1.7" evidence="3"/>
<evidence type="ECO:0000256" key="6">
    <source>
        <dbReference type="ARBA" id="ARBA00022898"/>
    </source>
</evidence>
<evidence type="ECO:0000256" key="2">
    <source>
        <dbReference type="ARBA" id="ARBA00006490"/>
    </source>
</evidence>
<accession>C7N546</accession>
<comment type="cofactor">
    <cofactor evidence="1 10">
        <name>pyridoxal 5'-phosphate</name>
        <dbReference type="ChEBI" id="CHEBI:597326"/>
    </cofactor>
</comment>
<dbReference type="Pfam" id="PF00266">
    <property type="entry name" value="Aminotran_5"/>
    <property type="match status" value="1"/>
</dbReference>
<keyword evidence="6" id="KW-0663">Pyridoxal phosphate</keyword>
<dbReference type="PANTHER" id="PTHR11601">
    <property type="entry name" value="CYSTEINE DESULFURYLASE FAMILY MEMBER"/>
    <property type="match status" value="1"/>
</dbReference>
<reference evidence="12 13" key="1">
    <citation type="journal article" date="2009" name="Stand. Genomic Sci.">
        <title>Complete genome sequence of Slackia heliotrinireducens type strain (RHS 1).</title>
        <authorList>
            <person name="Pukall R."/>
            <person name="Lapidus A."/>
            <person name="Nolan M."/>
            <person name="Copeland A."/>
            <person name="Glavina Del Rio T."/>
            <person name="Lucas S."/>
            <person name="Chen F."/>
            <person name="Tice H."/>
            <person name="Cheng J.F."/>
            <person name="Chertkov O."/>
            <person name="Bruce D."/>
            <person name="Goodwin L."/>
            <person name="Kuske C."/>
            <person name="Brettin T."/>
            <person name="Detter J.C."/>
            <person name="Han C."/>
            <person name="Pitluck S."/>
            <person name="Pati A."/>
            <person name="Mavrommatis K."/>
            <person name="Ivanova N."/>
            <person name="Ovchinnikova G."/>
            <person name="Chen A."/>
            <person name="Palaniappan K."/>
            <person name="Schneider S."/>
            <person name="Rohde M."/>
            <person name="Chain P."/>
            <person name="D'haeseleer P."/>
            <person name="Goker M."/>
            <person name="Bristow J."/>
            <person name="Eisen J.A."/>
            <person name="Markowitz V."/>
            <person name="Kyrpides N.C."/>
            <person name="Klenk H.P."/>
            <person name="Hugenholtz P."/>
        </authorList>
    </citation>
    <scope>NUCLEOTIDE SEQUENCE [LARGE SCALE GENOMIC DNA]</scope>
    <source>
        <strain evidence="13">ATCC 29202 / DSM 20476 / NCTC 11029 / RHS 1</strain>
    </source>
</reference>
<dbReference type="InterPro" id="IPR015422">
    <property type="entry name" value="PyrdxlP-dep_Trfase_small"/>
</dbReference>
<evidence type="ECO:0000256" key="3">
    <source>
        <dbReference type="ARBA" id="ARBA00012239"/>
    </source>
</evidence>
<dbReference type="InterPro" id="IPR015424">
    <property type="entry name" value="PyrdxlP-dep_Trfase"/>
</dbReference>
<evidence type="ECO:0000313" key="12">
    <source>
        <dbReference type="EMBL" id="ACV22031.1"/>
    </source>
</evidence>
<dbReference type="PANTHER" id="PTHR11601:SF34">
    <property type="entry name" value="CYSTEINE DESULFURASE"/>
    <property type="match status" value="1"/>
</dbReference>
<dbReference type="InterPro" id="IPR016454">
    <property type="entry name" value="Cysteine_dSase"/>
</dbReference>
<dbReference type="PROSITE" id="PS00595">
    <property type="entry name" value="AA_TRANSFER_CLASS_5"/>
    <property type="match status" value="1"/>
</dbReference>
<dbReference type="InterPro" id="IPR015421">
    <property type="entry name" value="PyrdxlP-dep_Trfase_major"/>
</dbReference>
<dbReference type="InterPro" id="IPR000192">
    <property type="entry name" value="Aminotrans_V_dom"/>
</dbReference>
<keyword evidence="13" id="KW-1185">Reference proteome</keyword>
<comment type="catalytic activity">
    <reaction evidence="9">
        <text>(sulfur carrier)-H + L-cysteine = (sulfur carrier)-SH + L-alanine</text>
        <dbReference type="Rhea" id="RHEA:43892"/>
        <dbReference type="Rhea" id="RHEA-COMP:14737"/>
        <dbReference type="Rhea" id="RHEA-COMP:14739"/>
        <dbReference type="ChEBI" id="CHEBI:29917"/>
        <dbReference type="ChEBI" id="CHEBI:35235"/>
        <dbReference type="ChEBI" id="CHEBI:57972"/>
        <dbReference type="ChEBI" id="CHEBI:64428"/>
        <dbReference type="EC" id="2.8.1.7"/>
    </reaction>
</comment>
<dbReference type="KEGG" id="shi:Shel_09940"/>
<dbReference type="RefSeq" id="WP_012798135.1">
    <property type="nucleotide sequence ID" value="NC_013165.1"/>
</dbReference>
<evidence type="ECO:0000256" key="7">
    <source>
        <dbReference type="ARBA" id="ARBA00023004"/>
    </source>
</evidence>
<dbReference type="STRING" id="471855.Shel_09940"/>
<dbReference type="SUPFAM" id="SSF53383">
    <property type="entry name" value="PLP-dependent transferases"/>
    <property type="match status" value="1"/>
</dbReference>